<accession>A0A127M9D4</accession>
<dbReference type="Gene3D" id="2.60.40.1080">
    <property type="match status" value="1"/>
</dbReference>
<evidence type="ECO:0000313" key="2">
    <source>
        <dbReference type="Proteomes" id="UP000074119"/>
    </source>
</evidence>
<dbReference type="Proteomes" id="UP000074119">
    <property type="component" value="Chromosome"/>
</dbReference>
<protein>
    <submittedName>
        <fullName evidence="1">Uncharacterized protein</fullName>
    </submittedName>
</protein>
<dbReference type="KEGG" id="zal:AZF00_16820"/>
<evidence type="ECO:0000313" key="1">
    <source>
        <dbReference type="EMBL" id="AMO69861.1"/>
    </source>
</evidence>
<organism evidence="1 2">
    <name type="scientific">Zhongshania aliphaticivorans</name>
    <dbReference type="NCBI Taxonomy" id="1470434"/>
    <lineage>
        <taxon>Bacteria</taxon>
        <taxon>Pseudomonadati</taxon>
        <taxon>Pseudomonadota</taxon>
        <taxon>Gammaproteobacteria</taxon>
        <taxon>Cellvibrionales</taxon>
        <taxon>Spongiibacteraceae</taxon>
        <taxon>Zhongshania</taxon>
    </lineage>
</organism>
<name>A0A127M9D4_9GAMM</name>
<dbReference type="EMBL" id="CP014544">
    <property type="protein sequence ID" value="AMO69861.1"/>
    <property type="molecule type" value="Genomic_DNA"/>
</dbReference>
<sequence>MYTDNSTSNLTTQVTWASSNTNVATICNDEGSKGLAYAKLQFVATTTEITAFHANTNITGRTNLMVTAF</sequence>
<gene>
    <name evidence="1" type="ORF">AZF00_16820</name>
</gene>
<dbReference type="AlphaFoldDB" id="A0A127M9D4"/>
<reference evidence="1 2" key="1">
    <citation type="submission" date="2015-12" db="EMBL/GenBank/DDBJ databases">
        <authorList>
            <person name="Shamseldin A."/>
            <person name="Moawad H."/>
            <person name="Abd El-Rahim W.M."/>
            <person name="Sadowsky M.J."/>
        </authorList>
    </citation>
    <scope>NUCLEOTIDE SEQUENCE [LARGE SCALE GENOMIC DNA]</scope>
    <source>
        <strain evidence="1 2">SM2</strain>
    </source>
</reference>
<proteinExistence type="predicted"/>